<dbReference type="GO" id="GO:0012505">
    <property type="term" value="C:endomembrane system"/>
    <property type="evidence" value="ECO:0007669"/>
    <property type="project" value="UniProtKB-SubCell"/>
</dbReference>
<gene>
    <name evidence="7" type="ORF">D9615_002371</name>
</gene>
<dbReference type="InterPro" id="IPR011989">
    <property type="entry name" value="ARM-like"/>
</dbReference>
<dbReference type="SUPFAM" id="SSF48371">
    <property type="entry name" value="ARM repeat"/>
    <property type="match status" value="1"/>
</dbReference>
<dbReference type="GO" id="GO:0016192">
    <property type="term" value="P:vesicle-mediated transport"/>
    <property type="evidence" value="ECO:0007669"/>
    <property type="project" value="InterPro"/>
</dbReference>
<organism evidence="7 8">
    <name type="scientific">Tricholomella constricta</name>
    <dbReference type="NCBI Taxonomy" id="117010"/>
    <lineage>
        <taxon>Eukaryota</taxon>
        <taxon>Fungi</taxon>
        <taxon>Dikarya</taxon>
        <taxon>Basidiomycota</taxon>
        <taxon>Agaricomycotina</taxon>
        <taxon>Agaricomycetes</taxon>
        <taxon>Agaricomycetidae</taxon>
        <taxon>Agaricales</taxon>
        <taxon>Tricholomatineae</taxon>
        <taxon>Lyophyllaceae</taxon>
        <taxon>Tricholomella</taxon>
    </lineage>
</organism>
<evidence type="ECO:0000259" key="6">
    <source>
        <dbReference type="Pfam" id="PF01602"/>
    </source>
</evidence>
<feature type="region of interest" description="Disordered" evidence="5">
    <location>
        <begin position="646"/>
        <end position="678"/>
    </location>
</feature>
<dbReference type="OrthoDB" id="29308at2759"/>
<sequence length="867" mass="95974">MEVPFISSGATSRAHYSLVQKVEYATSTQSANQHLASEIEAIRRQLTGPALSIEECRKLLIVLLYCYTNASHGFLSPDAFSFALSHAVTLVEAGRNIDQKRIGYLFCSEVMPAHHELQLMLVNTIRKDLECDNISQICLALDNVIASSNEDLIPAIQSRVHDLLSHNSSDYMAYRPHVRRRALLAFRSLAHHHPELLSRIGRKVVTRLEDPNPSVASAALVLSAHCAKIKKPAPNAQSAVNDALKAALSNPSSYKPWFTVRILSALYFLGLSEDNIPTLLELIRSSSKSHDRAILRGAFMLLTLFSPQVLQSSTPVNFESPVHNLRQFLTSRDPNDVYLFLSCLECIDPILWGGTSPDTPAVLDAWEVEQVMQLLDSSDALIRRTTLRVLNRVDLGIVVAYYSQAIEHIPSGLSINDVNAYALRLIEIVEIQSGEDGELYAHELKELLVRLEKASPDRLVLETVVEMVLNHFRNATGDFRIGFPTTILTSVVESDSKLPQTMMVIVAALATEQCGKLSIPPLHILQGLAFHLPSCILSVKDACLLAMLRVAVECDEIPPLIVQTVTELGQNSKRHIRQRCEQFVTLVHDKAALTEIVRRARTSSLPDFLAALLEQPAGRAPSSPPPVPSSSQILSASKLRYDAYDTPIPAPKLRTRESSRSPYPAGSYRSETLLDSDHDTLSRVNSRLSMSSTDSLSRTMTPGELTLAAGRQELEILGKAQRSSQTLSRLETSVERSIEELGPRVDLIALDSPFVSDPSDTASGTDADDELNFKDVWESTEEGDARGWYNESIDNAVRRLQGSGLRLQVISVDVPPFIGDLKVIVRGVRTRAVLRLKESEEDSCLWRVRCSDTSLRAHVKQLLTEDM</sequence>
<dbReference type="AlphaFoldDB" id="A0A8H5M936"/>
<accession>A0A8H5M936</accession>
<dbReference type="Gene3D" id="1.25.10.10">
    <property type="entry name" value="Leucine-rich Repeat Variant"/>
    <property type="match status" value="1"/>
</dbReference>
<evidence type="ECO:0000256" key="2">
    <source>
        <dbReference type="ARBA" id="ARBA00022448"/>
    </source>
</evidence>
<dbReference type="PANTHER" id="PTHR22780">
    <property type="entry name" value="ADAPTIN, ALPHA/GAMMA/EPSILON"/>
    <property type="match status" value="1"/>
</dbReference>
<keyword evidence="2" id="KW-0813">Transport</keyword>
<dbReference type="InterPro" id="IPR002553">
    <property type="entry name" value="Clathrin/coatomer_adapt-like_N"/>
</dbReference>
<dbReference type="InterPro" id="IPR016024">
    <property type="entry name" value="ARM-type_fold"/>
</dbReference>
<evidence type="ECO:0000313" key="7">
    <source>
        <dbReference type="EMBL" id="KAF5385880.1"/>
    </source>
</evidence>
<keyword evidence="4" id="KW-0472">Membrane</keyword>
<dbReference type="GO" id="GO:0030117">
    <property type="term" value="C:membrane coat"/>
    <property type="evidence" value="ECO:0007669"/>
    <property type="project" value="InterPro"/>
</dbReference>
<comment type="subcellular location">
    <subcellularLocation>
        <location evidence="1">Endomembrane system</location>
    </subcellularLocation>
</comment>
<evidence type="ECO:0000313" key="8">
    <source>
        <dbReference type="Proteomes" id="UP000565441"/>
    </source>
</evidence>
<protein>
    <recommendedName>
        <fullName evidence="6">Clathrin/coatomer adaptor adaptin-like N-terminal domain-containing protein</fullName>
    </recommendedName>
</protein>
<dbReference type="GO" id="GO:0006886">
    <property type="term" value="P:intracellular protein transport"/>
    <property type="evidence" value="ECO:0007669"/>
    <property type="project" value="InterPro"/>
</dbReference>
<proteinExistence type="predicted"/>
<feature type="domain" description="Clathrin/coatomer adaptor adaptin-like N-terminal" evidence="6">
    <location>
        <begin position="52"/>
        <end position="347"/>
    </location>
</feature>
<keyword evidence="8" id="KW-1185">Reference proteome</keyword>
<dbReference type="Proteomes" id="UP000565441">
    <property type="component" value="Unassembled WGS sequence"/>
</dbReference>
<comment type="caution">
    <text evidence="7">The sequence shown here is derived from an EMBL/GenBank/DDBJ whole genome shotgun (WGS) entry which is preliminary data.</text>
</comment>
<keyword evidence="3" id="KW-0653">Protein transport</keyword>
<evidence type="ECO:0000256" key="3">
    <source>
        <dbReference type="ARBA" id="ARBA00022927"/>
    </source>
</evidence>
<dbReference type="EMBL" id="JAACJP010000003">
    <property type="protein sequence ID" value="KAF5385880.1"/>
    <property type="molecule type" value="Genomic_DNA"/>
</dbReference>
<evidence type="ECO:0000256" key="4">
    <source>
        <dbReference type="ARBA" id="ARBA00023136"/>
    </source>
</evidence>
<dbReference type="Pfam" id="PF01602">
    <property type="entry name" value="Adaptin_N"/>
    <property type="match status" value="1"/>
</dbReference>
<reference evidence="7 8" key="1">
    <citation type="journal article" date="2020" name="ISME J.">
        <title>Uncovering the hidden diversity of litter-decomposition mechanisms in mushroom-forming fungi.</title>
        <authorList>
            <person name="Floudas D."/>
            <person name="Bentzer J."/>
            <person name="Ahren D."/>
            <person name="Johansson T."/>
            <person name="Persson P."/>
            <person name="Tunlid A."/>
        </authorList>
    </citation>
    <scope>NUCLEOTIDE SEQUENCE [LARGE SCALE GENOMIC DNA]</scope>
    <source>
        <strain evidence="7 8">CBS 661.87</strain>
    </source>
</reference>
<dbReference type="InterPro" id="IPR050840">
    <property type="entry name" value="Adaptor_Complx_Large_Subunit"/>
</dbReference>
<name>A0A8H5M936_9AGAR</name>
<evidence type="ECO:0000256" key="5">
    <source>
        <dbReference type="SAM" id="MobiDB-lite"/>
    </source>
</evidence>
<evidence type="ECO:0000256" key="1">
    <source>
        <dbReference type="ARBA" id="ARBA00004308"/>
    </source>
</evidence>